<dbReference type="EMBL" id="CP138348">
    <property type="protein sequence ID" value="WPF87601.1"/>
    <property type="molecule type" value="Genomic_DNA"/>
</dbReference>
<name>A0AAF0Z7E3_9CHRO</name>
<accession>A0AAF0Z7E3</accession>
<protein>
    <submittedName>
        <fullName evidence="1">Uncharacterized protein</fullName>
    </submittedName>
</protein>
<organism evidence="1">
    <name type="scientific">Cyanobacterium aponinum AL20115</name>
    <dbReference type="NCBI Taxonomy" id="3090662"/>
    <lineage>
        <taxon>Bacteria</taxon>
        <taxon>Bacillati</taxon>
        <taxon>Cyanobacteriota</taxon>
        <taxon>Cyanophyceae</taxon>
        <taxon>Oscillatoriophycideae</taxon>
        <taxon>Chroococcales</taxon>
        <taxon>Geminocystaceae</taxon>
        <taxon>Cyanobacterium</taxon>
    </lineage>
</organism>
<dbReference type="AlphaFoldDB" id="A0AAF0Z7E3"/>
<reference evidence="1" key="1">
    <citation type="submission" date="2023-11" db="EMBL/GenBank/DDBJ databases">
        <title>Genome sequence of Cyanobacterium aponinum BCRC AL20115.</title>
        <authorList>
            <person name="Chang H.-Y."/>
            <person name="Lin K.-M."/>
            <person name="Hsueh H.-T."/>
            <person name="Chu H.-A."/>
            <person name="Kuo C.-H."/>
        </authorList>
    </citation>
    <scope>NUCLEOTIDE SEQUENCE</scope>
    <source>
        <strain evidence="1">AL20115</strain>
    </source>
</reference>
<sequence>MKAIVLTCDRYLTILDHTIQTYQNLWPSHPFTFRVPYQTYPSSLKEKYGDYIELIPSPKQIKLTVKTLLEDLPDSEWIYWCIDDKYLVQIEEEKVNEITHHIQRIQDPQICGVSFCRARGLMNINKNKNNTIRLSNNIELIQRVYYNQIWFHQFLRVKVLKDLFAIFPDHDFKAKEMDQFKHGVKVPPEQKLYVSNKNMVIFGESTTRGKLTKNCVSSMEKMGLEIPSNMERSNQSIIIGKLPIRFLGIEVPFL</sequence>
<gene>
    <name evidence="1" type="ORF">SAY89_12385</name>
</gene>
<dbReference type="RefSeq" id="WP_320001123.1">
    <property type="nucleotide sequence ID" value="NZ_CP138348.1"/>
</dbReference>
<evidence type="ECO:0000313" key="1">
    <source>
        <dbReference type="EMBL" id="WPF87601.1"/>
    </source>
</evidence>
<proteinExistence type="predicted"/>